<feature type="coiled-coil region" evidence="6">
    <location>
        <begin position="6"/>
        <end position="44"/>
    </location>
</feature>
<keyword evidence="5" id="KW-0418">Kinase</keyword>
<dbReference type="InterPro" id="IPR003594">
    <property type="entry name" value="HATPase_dom"/>
</dbReference>
<keyword evidence="9" id="KW-1185">Reference proteome</keyword>
<dbReference type="Gene3D" id="1.10.287.130">
    <property type="match status" value="1"/>
</dbReference>
<evidence type="ECO:0000256" key="3">
    <source>
        <dbReference type="ARBA" id="ARBA00022553"/>
    </source>
</evidence>
<dbReference type="SUPFAM" id="SSF47384">
    <property type="entry name" value="Homodimeric domain of signal transducing histidine kinase"/>
    <property type="match status" value="1"/>
</dbReference>
<dbReference type="Pfam" id="PF02518">
    <property type="entry name" value="HATPase_c"/>
    <property type="match status" value="1"/>
</dbReference>
<dbReference type="CDD" id="cd00082">
    <property type="entry name" value="HisKA"/>
    <property type="match status" value="1"/>
</dbReference>
<dbReference type="PANTHER" id="PTHR43304">
    <property type="entry name" value="PHYTOCHROME-LIKE PROTEIN CPH1"/>
    <property type="match status" value="1"/>
</dbReference>
<sequence>MLEQQVKERTEELAATNEELAATNEELESNNEGYVVLNEDLEESNRLLLRSNDNLQQFAYVASHDLQEPLRKIQQFGDLLTTRYADSVGEELVYVERIQSAAKRMSILIKDLLDFSLISTQRDVGGTVSLQTVVESALSTLELRVEELGAQIRVEQLPTLSGNASQLTQLFQNLLSNALKFHRPGVAPVIEIKTRRVASDELPSGITPNRVAPAYQLIEVIDNGIGFEEKYVDRIFQVFQRLHGKSAYVGTGIGLAICEKVVTNHGGAITARSQPGQGAAFTIYLPI</sequence>
<keyword evidence="8" id="KW-0067">ATP-binding</keyword>
<dbReference type="InterPro" id="IPR036097">
    <property type="entry name" value="HisK_dim/P_sf"/>
</dbReference>
<dbReference type="Gene3D" id="3.30.565.10">
    <property type="entry name" value="Histidine kinase-like ATPase, C-terminal domain"/>
    <property type="match status" value="1"/>
</dbReference>
<dbReference type="SMART" id="SM00388">
    <property type="entry name" value="HisKA"/>
    <property type="match status" value="1"/>
</dbReference>
<evidence type="ECO:0000256" key="4">
    <source>
        <dbReference type="ARBA" id="ARBA00022679"/>
    </source>
</evidence>
<evidence type="ECO:0000256" key="5">
    <source>
        <dbReference type="ARBA" id="ARBA00022777"/>
    </source>
</evidence>
<name>A0ABT0HUE2_9BACT</name>
<keyword evidence="6" id="KW-0175">Coiled coil</keyword>
<dbReference type="PRINTS" id="PR00344">
    <property type="entry name" value="BCTRLSENSOR"/>
</dbReference>
<dbReference type="InterPro" id="IPR005467">
    <property type="entry name" value="His_kinase_dom"/>
</dbReference>
<reference evidence="8 9" key="1">
    <citation type="submission" date="2022-04" db="EMBL/GenBank/DDBJ databases">
        <title>Spirosoma sp. strain RP8 genome sequencing and assembly.</title>
        <authorList>
            <person name="Jung Y."/>
        </authorList>
    </citation>
    <scope>NUCLEOTIDE SEQUENCE [LARGE SCALE GENOMIC DNA]</scope>
    <source>
        <strain evidence="8 9">RP8</strain>
    </source>
</reference>
<dbReference type="InterPro" id="IPR052162">
    <property type="entry name" value="Sensor_kinase/Photoreceptor"/>
</dbReference>
<evidence type="ECO:0000313" key="8">
    <source>
        <dbReference type="EMBL" id="MCK8495814.1"/>
    </source>
</evidence>
<dbReference type="EC" id="2.7.13.3" evidence="2"/>
<feature type="domain" description="Histidine kinase" evidence="7">
    <location>
        <begin position="61"/>
        <end position="287"/>
    </location>
</feature>
<dbReference type="PROSITE" id="PS50109">
    <property type="entry name" value="HIS_KIN"/>
    <property type="match status" value="1"/>
</dbReference>
<comment type="catalytic activity">
    <reaction evidence="1">
        <text>ATP + protein L-histidine = ADP + protein N-phospho-L-histidine.</text>
        <dbReference type="EC" id="2.7.13.3"/>
    </reaction>
</comment>
<dbReference type="InterPro" id="IPR036890">
    <property type="entry name" value="HATPase_C_sf"/>
</dbReference>
<protein>
    <recommendedName>
        <fullName evidence="2">histidine kinase</fullName>
        <ecNumber evidence="2">2.7.13.3</ecNumber>
    </recommendedName>
</protein>
<accession>A0ABT0HUE2</accession>
<comment type="caution">
    <text evidence="8">The sequence shown here is derived from an EMBL/GenBank/DDBJ whole genome shotgun (WGS) entry which is preliminary data.</text>
</comment>
<proteinExistence type="predicted"/>
<evidence type="ECO:0000256" key="6">
    <source>
        <dbReference type="SAM" id="Coils"/>
    </source>
</evidence>
<gene>
    <name evidence="8" type="ORF">M0L20_28365</name>
</gene>
<evidence type="ECO:0000256" key="2">
    <source>
        <dbReference type="ARBA" id="ARBA00012438"/>
    </source>
</evidence>
<dbReference type="EMBL" id="JALPRF010000012">
    <property type="protein sequence ID" value="MCK8495814.1"/>
    <property type="molecule type" value="Genomic_DNA"/>
</dbReference>
<dbReference type="SMART" id="SM00387">
    <property type="entry name" value="HATPase_c"/>
    <property type="match status" value="1"/>
</dbReference>
<evidence type="ECO:0000259" key="7">
    <source>
        <dbReference type="PROSITE" id="PS50109"/>
    </source>
</evidence>
<dbReference type="SUPFAM" id="SSF55874">
    <property type="entry name" value="ATPase domain of HSP90 chaperone/DNA topoisomerase II/histidine kinase"/>
    <property type="match status" value="1"/>
</dbReference>
<evidence type="ECO:0000256" key="1">
    <source>
        <dbReference type="ARBA" id="ARBA00000085"/>
    </source>
</evidence>
<keyword evidence="4" id="KW-0808">Transferase</keyword>
<dbReference type="GO" id="GO:0005524">
    <property type="term" value="F:ATP binding"/>
    <property type="evidence" value="ECO:0007669"/>
    <property type="project" value="UniProtKB-KW"/>
</dbReference>
<dbReference type="PANTHER" id="PTHR43304:SF1">
    <property type="entry name" value="PAC DOMAIN-CONTAINING PROTEIN"/>
    <property type="match status" value="1"/>
</dbReference>
<keyword evidence="8" id="KW-0547">Nucleotide-binding</keyword>
<dbReference type="InterPro" id="IPR003661">
    <property type="entry name" value="HisK_dim/P_dom"/>
</dbReference>
<dbReference type="RefSeq" id="WP_248480573.1">
    <property type="nucleotide sequence ID" value="NZ_JALPRF010000012.1"/>
</dbReference>
<evidence type="ECO:0000313" key="9">
    <source>
        <dbReference type="Proteomes" id="UP001202180"/>
    </source>
</evidence>
<organism evidence="8 9">
    <name type="scientific">Spirosoma liriopis</name>
    <dbReference type="NCBI Taxonomy" id="2937440"/>
    <lineage>
        <taxon>Bacteria</taxon>
        <taxon>Pseudomonadati</taxon>
        <taxon>Bacteroidota</taxon>
        <taxon>Cytophagia</taxon>
        <taxon>Cytophagales</taxon>
        <taxon>Cytophagaceae</taxon>
        <taxon>Spirosoma</taxon>
    </lineage>
</organism>
<dbReference type="InterPro" id="IPR004358">
    <property type="entry name" value="Sig_transdc_His_kin-like_C"/>
</dbReference>
<dbReference type="Pfam" id="PF00512">
    <property type="entry name" value="HisKA"/>
    <property type="match status" value="1"/>
</dbReference>
<keyword evidence="3" id="KW-0597">Phosphoprotein</keyword>
<dbReference type="Proteomes" id="UP001202180">
    <property type="component" value="Unassembled WGS sequence"/>
</dbReference>